<evidence type="ECO:0000313" key="2">
    <source>
        <dbReference type="EMBL" id="CAK0799567.1"/>
    </source>
</evidence>
<evidence type="ECO:0000313" key="3">
    <source>
        <dbReference type="Proteomes" id="UP001189429"/>
    </source>
</evidence>
<feature type="region of interest" description="Disordered" evidence="1">
    <location>
        <begin position="1"/>
        <end position="54"/>
    </location>
</feature>
<sequence>VEASHAAGKQMQQEVERDWNRQIRDQKQKMKKLFSKMGSEEGPDKEAAEQAKAERAQARLRCAVRWTSDDVDSDAYERGDTPACDGLGPRAHADHAVVPGAARRRGESNCLPDGQDHERASLWFLGASSSCELRWLKPPELMERGCLG</sequence>
<reference evidence="2" key="1">
    <citation type="submission" date="2023-10" db="EMBL/GenBank/DDBJ databases">
        <authorList>
            <person name="Chen Y."/>
            <person name="Shah S."/>
            <person name="Dougan E. K."/>
            <person name="Thang M."/>
            <person name="Chan C."/>
        </authorList>
    </citation>
    <scope>NUCLEOTIDE SEQUENCE [LARGE SCALE GENOMIC DNA]</scope>
</reference>
<feature type="region of interest" description="Disordered" evidence="1">
    <location>
        <begin position="71"/>
        <end position="91"/>
    </location>
</feature>
<dbReference type="EMBL" id="CAUYUJ010002179">
    <property type="protein sequence ID" value="CAK0799567.1"/>
    <property type="molecule type" value="Genomic_DNA"/>
</dbReference>
<protein>
    <submittedName>
        <fullName evidence="2">Uncharacterized protein</fullName>
    </submittedName>
</protein>
<feature type="compositionally biased region" description="Basic and acidic residues" evidence="1">
    <location>
        <begin position="14"/>
        <end position="28"/>
    </location>
</feature>
<keyword evidence="3" id="KW-1185">Reference proteome</keyword>
<accession>A0ABN9Q4Y6</accession>
<gene>
    <name evidence="2" type="ORF">PCOR1329_LOCUS7971</name>
</gene>
<feature type="compositionally biased region" description="Basic and acidic residues" evidence="1">
    <location>
        <begin position="38"/>
        <end position="54"/>
    </location>
</feature>
<feature type="non-terminal residue" evidence="2">
    <location>
        <position position="1"/>
    </location>
</feature>
<comment type="caution">
    <text evidence="2">The sequence shown here is derived from an EMBL/GenBank/DDBJ whole genome shotgun (WGS) entry which is preliminary data.</text>
</comment>
<dbReference type="Proteomes" id="UP001189429">
    <property type="component" value="Unassembled WGS sequence"/>
</dbReference>
<name>A0ABN9Q4Y6_9DINO</name>
<proteinExistence type="predicted"/>
<organism evidence="2 3">
    <name type="scientific">Prorocentrum cordatum</name>
    <dbReference type="NCBI Taxonomy" id="2364126"/>
    <lineage>
        <taxon>Eukaryota</taxon>
        <taxon>Sar</taxon>
        <taxon>Alveolata</taxon>
        <taxon>Dinophyceae</taxon>
        <taxon>Prorocentrales</taxon>
        <taxon>Prorocentraceae</taxon>
        <taxon>Prorocentrum</taxon>
    </lineage>
</organism>
<evidence type="ECO:0000256" key="1">
    <source>
        <dbReference type="SAM" id="MobiDB-lite"/>
    </source>
</evidence>